<dbReference type="EMBL" id="VULX01000028">
    <property type="protein sequence ID" value="MSR92335.1"/>
    <property type="molecule type" value="Genomic_DNA"/>
</dbReference>
<dbReference type="Proteomes" id="UP000460287">
    <property type="component" value="Unassembled WGS sequence"/>
</dbReference>
<protein>
    <submittedName>
        <fullName evidence="1">Uncharacterized protein</fullName>
    </submittedName>
</protein>
<organism evidence="1 2">
    <name type="scientific">Inconstantimicrobium porci</name>
    <dbReference type="NCBI Taxonomy" id="2652291"/>
    <lineage>
        <taxon>Bacteria</taxon>
        <taxon>Bacillati</taxon>
        <taxon>Bacillota</taxon>
        <taxon>Clostridia</taxon>
        <taxon>Eubacteriales</taxon>
        <taxon>Clostridiaceae</taxon>
        <taxon>Inconstantimicrobium</taxon>
    </lineage>
</organism>
<keyword evidence="2" id="KW-1185">Reference proteome</keyword>
<name>A0A7X2N097_9CLOT</name>
<sequence length="72" mass="8605">MFLVVPTALASQRAEVLAETVDKYEGSHHISHKEYTKTLSFRNGYRLASTRSYDSYERIYRLHHVIYNYRTY</sequence>
<gene>
    <name evidence="1" type="ORF">FYJ33_13270</name>
</gene>
<dbReference type="AlphaFoldDB" id="A0A7X2N097"/>
<accession>A0A7X2N097</accession>
<evidence type="ECO:0000313" key="2">
    <source>
        <dbReference type="Proteomes" id="UP000460287"/>
    </source>
</evidence>
<reference evidence="1 2" key="1">
    <citation type="submission" date="2019-08" db="EMBL/GenBank/DDBJ databases">
        <title>In-depth cultivation of the pig gut microbiome towards novel bacterial diversity and tailored functional studies.</title>
        <authorList>
            <person name="Wylensek D."/>
            <person name="Hitch T.C.A."/>
            <person name="Clavel T."/>
        </authorList>
    </citation>
    <scope>NUCLEOTIDE SEQUENCE [LARGE SCALE GENOMIC DNA]</scope>
    <source>
        <strain evidence="1 2">WCA-383-APC-5B</strain>
    </source>
</reference>
<comment type="caution">
    <text evidence="1">The sequence shown here is derived from an EMBL/GenBank/DDBJ whole genome shotgun (WGS) entry which is preliminary data.</text>
</comment>
<proteinExistence type="predicted"/>
<evidence type="ECO:0000313" key="1">
    <source>
        <dbReference type="EMBL" id="MSR92335.1"/>
    </source>
</evidence>